<protein>
    <submittedName>
        <fullName evidence="1">Uncharacterized protein</fullName>
    </submittedName>
</protein>
<accession>A0AB39AJN9</accession>
<sequence length="56" mass="6721">MIEDLDIETETTLRLPEHELLLSFVNDSGAEKFQDWWHESGKESFEDYCKENSHKY</sequence>
<evidence type="ECO:0000313" key="1">
    <source>
        <dbReference type="EMBL" id="XDG30899.1"/>
    </source>
</evidence>
<name>A0AB39AJN9_9CAUD</name>
<organism evidence="1">
    <name type="scientific">Vibrio phage P018-4</name>
    <dbReference type="NCBI Taxonomy" id="3229728"/>
    <lineage>
        <taxon>Viruses</taxon>
        <taxon>Duplodnaviria</taxon>
        <taxon>Heunggongvirae</taxon>
        <taxon>Uroviricota</taxon>
        <taxon>Caudoviricetes</taxon>
    </lineage>
</organism>
<dbReference type="EMBL" id="PP934186">
    <property type="protein sequence ID" value="XDG30899.1"/>
    <property type="molecule type" value="Genomic_DNA"/>
</dbReference>
<reference evidence="1" key="1">
    <citation type="submission" date="2024-06" db="EMBL/GenBank/DDBJ databases">
        <authorList>
            <person name="Yang R."/>
        </authorList>
    </citation>
    <scope>NUCLEOTIDE SEQUENCE</scope>
</reference>
<proteinExistence type="predicted"/>